<organism evidence="2 3">
    <name type="scientific">Lactobacillus xylocopicola</name>
    <dbReference type="NCBI Taxonomy" id="2976676"/>
    <lineage>
        <taxon>Bacteria</taxon>
        <taxon>Bacillati</taxon>
        <taxon>Bacillota</taxon>
        <taxon>Bacilli</taxon>
        <taxon>Lactobacillales</taxon>
        <taxon>Lactobacillaceae</taxon>
        <taxon>Lactobacillus</taxon>
    </lineage>
</organism>
<dbReference type="RefSeq" id="WP_317637599.1">
    <property type="nucleotide sequence ID" value="NZ_AP026803.1"/>
</dbReference>
<keyword evidence="1" id="KW-0472">Membrane</keyword>
<keyword evidence="1" id="KW-1133">Transmembrane helix</keyword>
<feature type="transmembrane region" description="Helical" evidence="1">
    <location>
        <begin position="128"/>
        <end position="147"/>
    </location>
</feature>
<reference evidence="2 3" key="1">
    <citation type="journal article" date="2023" name="Microbiol. Spectr.">
        <title>Symbiosis of Carpenter Bees with Uncharacterized Lactic Acid Bacteria Showing NAD Auxotrophy.</title>
        <authorList>
            <person name="Kawasaki S."/>
            <person name="Ozawa K."/>
            <person name="Mori T."/>
            <person name="Yamamoto A."/>
            <person name="Ito M."/>
            <person name="Ohkuma M."/>
            <person name="Sakamoto M."/>
            <person name="Matsutani M."/>
        </authorList>
    </citation>
    <scope>NUCLEOTIDE SEQUENCE [LARGE SCALE GENOMIC DNA]</scope>
    <source>
        <strain evidence="2 3">Kim32-2</strain>
    </source>
</reference>
<keyword evidence="1" id="KW-0812">Transmembrane</keyword>
<evidence type="ECO:0000256" key="1">
    <source>
        <dbReference type="SAM" id="Phobius"/>
    </source>
</evidence>
<keyword evidence="3" id="KW-1185">Reference proteome</keyword>
<sequence>MFLKSHFGTIITAILALVMGFIMAIAVILVDQLGLTWTVLFKLWAEIFFIVFVVSLFIPYNSWGDRFAQLLGLKPGTLSFKLVQAIIPSAILNTFNTLICSGQSIFYNAEIPQSIRMQTWINGWTHDWLIFFIISYLASFVAVWVGTKTATVILGKPASRSI</sequence>
<accession>A0ABM8BF45</accession>
<evidence type="ECO:0000313" key="3">
    <source>
        <dbReference type="Proteomes" id="UP001321741"/>
    </source>
</evidence>
<dbReference type="Proteomes" id="UP001321741">
    <property type="component" value="Chromosome"/>
</dbReference>
<gene>
    <name evidence="2" type="ORF">KIM322_01380</name>
</gene>
<name>A0ABM8BF45_9LACO</name>
<feature type="transmembrane region" description="Helical" evidence="1">
    <location>
        <begin position="6"/>
        <end position="31"/>
    </location>
</feature>
<proteinExistence type="predicted"/>
<dbReference type="EMBL" id="AP026803">
    <property type="protein sequence ID" value="BDR59877.1"/>
    <property type="molecule type" value="Genomic_DNA"/>
</dbReference>
<protein>
    <submittedName>
        <fullName evidence="2">Uncharacterized protein</fullName>
    </submittedName>
</protein>
<feature type="transmembrane region" description="Helical" evidence="1">
    <location>
        <begin position="43"/>
        <end position="62"/>
    </location>
</feature>
<evidence type="ECO:0000313" key="2">
    <source>
        <dbReference type="EMBL" id="BDR59877.1"/>
    </source>
</evidence>